<evidence type="ECO:0000256" key="1">
    <source>
        <dbReference type="ARBA" id="ARBA00023002"/>
    </source>
</evidence>
<organism evidence="3">
    <name type="scientific">freshwater metagenome</name>
    <dbReference type="NCBI Taxonomy" id="449393"/>
    <lineage>
        <taxon>unclassified sequences</taxon>
        <taxon>metagenomes</taxon>
        <taxon>ecological metagenomes</taxon>
    </lineage>
</organism>
<protein>
    <submittedName>
        <fullName evidence="3">Unannotated protein</fullName>
    </submittedName>
</protein>
<keyword evidence="1" id="KW-0560">Oxidoreductase</keyword>
<reference evidence="3" key="1">
    <citation type="submission" date="2020-05" db="EMBL/GenBank/DDBJ databases">
        <authorList>
            <person name="Chiriac C."/>
            <person name="Salcher M."/>
            <person name="Ghai R."/>
            <person name="Kavagutti S V."/>
        </authorList>
    </citation>
    <scope>NUCLEOTIDE SEQUENCE</scope>
</reference>
<feature type="domain" description="NADP-dependent oxidoreductase" evidence="2">
    <location>
        <begin position="15"/>
        <end position="311"/>
    </location>
</feature>
<accession>A0A6J7BMI8</accession>
<dbReference type="GO" id="GO:0016491">
    <property type="term" value="F:oxidoreductase activity"/>
    <property type="evidence" value="ECO:0007669"/>
    <property type="project" value="UniProtKB-KW"/>
</dbReference>
<dbReference type="Gene3D" id="3.20.20.100">
    <property type="entry name" value="NADP-dependent oxidoreductase domain"/>
    <property type="match status" value="1"/>
</dbReference>
<dbReference type="InterPro" id="IPR023210">
    <property type="entry name" value="NADP_OxRdtase_dom"/>
</dbReference>
<gene>
    <name evidence="3" type="ORF">UFOPK3268_00111</name>
</gene>
<dbReference type="InterPro" id="IPR050523">
    <property type="entry name" value="AKR_Detox_Biosynth"/>
</dbReference>
<dbReference type="Pfam" id="PF00248">
    <property type="entry name" value="Aldo_ket_red"/>
    <property type="match status" value="1"/>
</dbReference>
<dbReference type="InterPro" id="IPR036812">
    <property type="entry name" value="NAD(P)_OxRdtase_dom_sf"/>
</dbReference>
<name>A0A6J7BMI8_9ZZZZ</name>
<evidence type="ECO:0000313" key="3">
    <source>
        <dbReference type="EMBL" id="CAB4846184.1"/>
    </source>
</evidence>
<dbReference type="AlphaFoldDB" id="A0A6J7BMI8"/>
<sequence length="325" mass="34615">MEQRPLGRSGLLVSRLALGTMTWGRDTDQHEARDQLLAFVEMGGTLIDTADVYADGMSEEIVGMLVPEIGRDSLVIATKAVSKPGSARRFDASRGHLLRALDASLTRLGVDYIDLWQLHAWDPATPYEETLSAVDVAVASGKVRYAGISNYNGWQTAKAAAMQTSRSGAAQFVSTQVEYSLLERGVEREVVGAAADAGLGLLPWSPLGRGVLTGKYRNGTPADSRAASSHFGSFISPYLGDDSRRVVDALCTAAEGLGVSPLEVALAWVRDRPGVVAPIIGSRTAAQLRGALTVEELTLPDEIVNALDEVSAPALGYPDHGWNQI</sequence>
<dbReference type="GO" id="GO:0005829">
    <property type="term" value="C:cytosol"/>
    <property type="evidence" value="ECO:0007669"/>
    <property type="project" value="UniProtKB-ARBA"/>
</dbReference>
<dbReference type="FunFam" id="3.20.20.100:FF:000004">
    <property type="entry name" value="Oxidoreductase, aldo/keto reductase"/>
    <property type="match status" value="1"/>
</dbReference>
<dbReference type="PANTHER" id="PTHR43364">
    <property type="entry name" value="NADH-SPECIFIC METHYLGLYOXAL REDUCTASE-RELATED"/>
    <property type="match status" value="1"/>
</dbReference>
<evidence type="ECO:0000259" key="2">
    <source>
        <dbReference type="Pfam" id="PF00248"/>
    </source>
</evidence>
<dbReference type="SUPFAM" id="SSF51430">
    <property type="entry name" value="NAD(P)-linked oxidoreductase"/>
    <property type="match status" value="1"/>
</dbReference>
<dbReference type="PANTHER" id="PTHR43364:SF18">
    <property type="entry name" value="OXIDOREDUCTASE"/>
    <property type="match status" value="1"/>
</dbReference>
<dbReference type="EMBL" id="CAFBIZ010000007">
    <property type="protein sequence ID" value="CAB4846184.1"/>
    <property type="molecule type" value="Genomic_DNA"/>
</dbReference>
<proteinExistence type="predicted"/>